<dbReference type="GO" id="GO:0005739">
    <property type="term" value="C:mitochondrion"/>
    <property type="evidence" value="ECO:0007669"/>
    <property type="project" value="TreeGrafter"/>
</dbReference>
<evidence type="ECO:0000313" key="4">
    <source>
        <dbReference type="Proteomes" id="UP000799440"/>
    </source>
</evidence>
<dbReference type="PANTHER" id="PTHR32470:SF2">
    <property type="entry name" value="NADH DEHYDROGENASE [UBIQUINONE] 1 ALPHA SUBCOMPLEX ASSEMBLY FACTOR 2"/>
    <property type="match status" value="1"/>
</dbReference>
<gene>
    <name evidence="3" type="ORF">M011DRAFT_470235</name>
</gene>
<reference evidence="3" key="1">
    <citation type="journal article" date="2020" name="Stud. Mycol.">
        <title>101 Dothideomycetes genomes: a test case for predicting lifestyles and emergence of pathogens.</title>
        <authorList>
            <person name="Haridas S."/>
            <person name="Albert R."/>
            <person name="Binder M."/>
            <person name="Bloem J."/>
            <person name="Labutti K."/>
            <person name="Salamov A."/>
            <person name="Andreopoulos B."/>
            <person name="Baker S."/>
            <person name="Barry K."/>
            <person name="Bills G."/>
            <person name="Bluhm B."/>
            <person name="Cannon C."/>
            <person name="Castanera R."/>
            <person name="Culley D."/>
            <person name="Daum C."/>
            <person name="Ezra D."/>
            <person name="Gonzalez J."/>
            <person name="Henrissat B."/>
            <person name="Kuo A."/>
            <person name="Liang C."/>
            <person name="Lipzen A."/>
            <person name="Lutzoni F."/>
            <person name="Magnuson J."/>
            <person name="Mondo S."/>
            <person name="Nolan M."/>
            <person name="Ohm R."/>
            <person name="Pangilinan J."/>
            <person name="Park H.-J."/>
            <person name="Ramirez L."/>
            <person name="Alfaro M."/>
            <person name="Sun H."/>
            <person name="Tritt A."/>
            <person name="Yoshinaga Y."/>
            <person name="Zwiers L.-H."/>
            <person name="Turgeon B."/>
            <person name="Goodwin S."/>
            <person name="Spatafora J."/>
            <person name="Crous P."/>
            <person name="Grigoriev I."/>
        </authorList>
    </citation>
    <scope>NUCLEOTIDE SEQUENCE</scope>
    <source>
        <strain evidence="3">CBS 119925</strain>
    </source>
</reference>
<dbReference type="OrthoDB" id="10255576at2759"/>
<feature type="region of interest" description="Disordered" evidence="2">
    <location>
        <begin position="118"/>
        <end position="208"/>
    </location>
</feature>
<accession>A0A6A6V2E4</accession>
<sequence length="208" mass="23996">MSQTPGAFQRLWYRWKMLRLPWRRKWLVGFDLKGNTFYEFRDPLPQATLSNTPLRNRRILQPRQFTHHSDVKIAPQWQQWLRHTRIEPPTLQELQMDVARQEQIKVLAARADERWQNAKRIESGEDQRRIGEGAATGEGVAEVRTEVGEQPSGADRMRQDEGEPAPVAPAKKSKTKKDAEAPWNQGSKGNPGDAFQPEGWTPAPARRK</sequence>
<organism evidence="3 4">
    <name type="scientific">Sporormia fimetaria CBS 119925</name>
    <dbReference type="NCBI Taxonomy" id="1340428"/>
    <lineage>
        <taxon>Eukaryota</taxon>
        <taxon>Fungi</taxon>
        <taxon>Dikarya</taxon>
        <taxon>Ascomycota</taxon>
        <taxon>Pezizomycotina</taxon>
        <taxon>Dothideomycetes</taxon>
        <taxon>Pleosporomycetidae</taxon>
        <taxon>Pleosporales</taxon>
        <taxon>Sporormiaceae</taxon>
        <taxon>Sporormia</taxon>
    </lineage>
</organism>
<dbReference type="AlphaFoldDB" id="A0A6A6V2E4"/>
<evidence type="ECO:0000313" key="3">
    <source>
        <dbReference type="EMBL" id="KAF2744635.1"/>
    </source>
</evidence>
<name>A0A6A6V2E4_9PLEO</name>
<protein>
    <submittedName>
        <fullName evidence="3">Uncharacterized protein</fullName>
    </submittedName>
</protein>
<dbReference type="GO" id="GO:0032981">
    <property type="term" value="P:mitochondrial respiratory chain complex I assembly"/>
    <property type="evidence" value="ECO:0007669"/>
    <property type="project" value="TreeGrafter"/>
</dbReference>
<dbReference type="InterPro" id="IPR007763">
    <property type="entry name" value="NDUFA12"/>
</dbReference>
<dbReference type="InterPro" id="IPR052618">
    <property type="entry name" value="ComplexI_NDUFA12"/>
</dbReference>
<dbReference type="Pfam" id="PF05071">
    <property type="entry name" value="NDUFA12"/>
    <property type="match status" value="1"/>
</dbReference>
<dbReference type="EMBL" id="MU006587">
    <property type="protein sequence ID" value="KAF2744635.1"/>
    <property type="molecule type" value="Genomic_DNA"/>
</dbReference>
<comment type="similarity">
    <text evidence="1">Belongs to the complex I NDUFA12 subunit family.</text>
</comment>
<evidence type="ECO:0000256" key="2">
    <source>
        <dbReference type="SAM" id="MobiDB-lite"/>
    </source>
</evidence>
<evidence type="ECO:0000256" key="1">
    <source>
        <dbReference type="ARBA" id="ARBA00007355"/>
    </source>
</evidence>
<proteinExistence type="inferred from homology"/>
<keyword evidence="4" id="KW-1185">Reference proteome</keyword>
<dbReference type="Proteomes" id="UP000799440">
    <property type="component" value="Unassembled WGS sequence"/>
</dbReference>
<dbReference type="GO" id="GO:0045271">
    <property type="term" value="C:respiratory chain complex I"/>
    <property type="evidence" value="ECO:0007669"/>
    <property type="project" value="InterPro"/>
</dbReference>
<dbReference type="PANTHER" id="PTHR32470">
    <property type="entry name" value="ADH DEHYDROGENASE [UBIQUINONE] 1 ALPHA SUBCOMPLEX ASSEMBLY FACTOR 2"/>
    <property type="match status" value="1"/>
</dbReference>
<feature type="compositionally biased region" description="Basic and acidic residues" evidence="2">
    <location>
        <begin position="118"/>
        <end position="131"/>
    </location>
</feature>